<reference evidence="18 19" key="1">
    <citation type="submission" date="2022-03" db="EMBL/GenBank/DDBJ databases">
        <title>Ignatzschineria rhizosphaerae HR5S32.</title>
        <authorList>
            <person name="Sun J.Q."/>
            <person name="Feng J.Y."/>
        </authorList>
    </citation>
    <scope>NUCLEOTIDE SEQUENCE [LARGE SCALE GENOMIC DNA]</scope>
    <source>
        <strain evidence="18 19">HR5S32</strain>
    </source>
</reference>
<accession>A0ABY3XBT6</accession>
<evidence type="ECO:0000313" key="18">
    <source>
        <dbReference type="EMBL" id="UNM97413.1"/>
    </source>
</evidence>
<organism evidence="18 19">
    <name type="scientific">Ignatzschineria rhizosphaerae</name>
    <dbReference type="NCBI Taxonomy" id="2923279"/>
    <lineage>
        <taxon>Bacteria</taxon>
        <taxon>Pseudomonadati</taxon>
        <taxon>Pseudomonadota</taxon>
        <taxon>Gammaproteobacteria</taxon>
        <taxon>Cardiobacteriales</taxon>
        <taxon>Ignatzschineriaceae</taxon>
        <taxon>Ignatzschineria</taxon>
    </lineage>
</organism>
<dbReference type="SUPFAM" id="SSF56935">
    <property type="entry name" value="Porins"/>
    <property type="match status" value="1"/>
</dbReference>
<sequence length="980" mass="110594">MSSMGKCRLHPLAIAVICLLSAQVVLADDSIDSDTESISKETHEAIELGRILVRAQFDGESGDAQGYDDVYSRDMSSVYRGKDEIQRNKGLSPADLLKGMTGVYSGDARNSGAIDVNIRGIQGQGRVPVTIDGTEQAISVYRGYFGVSNRNYVDPSMISSITVEKGATLGSGVKTSVGGGVAMTTIGIDDVVAKDQKFGVDFQMDTGSNTTKPRLPNMSLLGTDYRDDPMFDPSVIPLDHPSLFVGNKQRGSSTDFFNFRDYSMRLAAGMRAEYFDLMAAVSYRKQGNYFSGKRGSSFYSAESAKEHAFVPPVALTYKPGSEVLNTSSANKSLLIKNTWYLPEDQRLLLMARHSDINHGELMPSRLLRSENAEDAGLLQWPESDIKQKAYSIRYQWNPEDNRWIDADISLWKTTTDSNTYTTGDSIFGRDSYDGAWNWCMIVNNKDQSKCVRDGLFHPYVNKGLAHVKNTRWGVTASNTMELMDDLKFTAGIDFQKEKLRSDTKTREGRRQEYNLFFNFTWQPIPSVTINAGLRRDSYNSHDDLLAEKRLSKDLRYAQDGVDYMEIYTSRPFTQDEYDFYHSVEAELRAAGAMNEAGTVDYVSPGFQIWRENNNEKFQQYHKLWTSKTFDGGVNETYEFSQRGDGKYHREDNPLANGKVPQGKRIDPWTGKEVDNYVFKNINHKTKDAGDQKYAAVQKRSGHAWSPILSIGWDMTDYSKVYARYAESKRFPSMFEDTIGFTTNIRDFVHLKPEESRTFEVGYVYDLSWLPNTLASDIKISYYDMTLKNVIERDPSFNITQIDKQKTKGIELQARYESQRFFANAGINYNLKNKTCDDSASMVMDPSGDFPVCVDGGFPNGFLRTNMIPKYSVNLTVGGKFFDSKLEVGTSLNYHAKARNGQEEMMVASGKLNGDMVGNNAPIRWNSVFLVDAFLNYKIDDSLSMYFSGHNLTNQYYIDPLTRSYMPAPGRTFRIGLKGNF</sequence>
<keyword evidence="9 18" id="KW-0675">Receptor</keyword>
<evidence type="ECO:0000256" key="4">
    <source>
        <dbReference type="ARBA" id="ARBA00022452"/>
    </source>
</evidence>
<gene>
    <name evidence="18" type="ORF">MMG00_06100</name>
</gene>
<dbReference type="PANTHER" id="PTHR30069">
    <property type="entry name" value="TONB-DEPENDENT OUTER MEMBRANE RECEPTOR"/>
    <property type="match status" value="1"/>
</dbReference>
<evidence type="ECO:0000256" key="2">
    <source>
        <dbReference type="ARBA" id="ARBA00008143"/>
    </source>
</evidence>
<evidence type="ECO:0000256" key="8">
    <source>
        <dbReference type="ARBA" id="ARBA00023136"/>
    </source>
</evidence>
<dbReference type="InterPro" id="IPR036942">
    <property type="entry name" value="Beta-barrel_TonB_sf"/>
</dbReference>
<dbReference type="Pfam" id="PF00593">
    <property type="entry name" value="TonB_dep_Rec_b-barrel"/>
    <property type="match status" value="1"/>
</dbReference>
<dbReference type="InterPro" id="IPR039426">
    <property type="entry name" value="TonB-dep_rcpt-like"/>
</dbReference>
<keyword evidence="19" id="KW-1185">Reference proteome</keyword>
<protein>
    <submittedName>
        <fullName evidence="18">TonB-dependent receptor</fullName>
    </submittedName>
</protein>
<evidence type="ECO:0000259" key="16">
    <source>
        <dbReference type="Pfam" id="PF00593"/>
    </source>
</evidence>
<dbReference type="RefSeq" id="WP_242152876.1">
    <property type="nucleotide sequence ID" value="NZ_CP093379.1"/>
</dbReference>
<dbReference type="Pfam" id="PF07715">
    <property type="entry name" value="Plug"/>
    <property type="match status" value="1"/>
</dbReference>
<feature type="compositionally biased region" description="Basic and acidic residues" evidence="14">
    <location>
        <begin position="641"/>
        <end position="652"/>
    </location>
</feature>
<evidence type="ECO:0000256" key="7">
    <source>
        <dbReference type="ARBA" id="ARBA00023077"/>
    </source>
</evidence>
<evidence type="ECO:0000256" key="6">
    <source>
        <dbReference type="ARBA" id="ARBA00022729"/>
    </source>
</evidence>
<feature type="domain" description="TonB-dependent receptor-like beta-barrel" evidence="16">
    <location>
        <begin position="686"/>
        <end position="951"/>
    </location>
</feature>
<feature type="region of interest" description="Disordered" evidence="14">
    <location>
        <begin position="640"/>
        <end position="665"/>
    </location>
</feature>
<dbReference type="EMBL" id="CP093379">
    <property type="protein sequence ID" value="UNM97413.1"/>
    <property type="molecule type" value="Genomic_DNA"/>
</dbReference>
<evidence type="ECO:0000256" key="15">
    <source>
        <dbReference type="SAM" id="SignalP"/>
    </source>
</evidence>
<keyword evidence="4 11" id="KW-1134">Transmembrane beta strand</keyword>
<evidence type="ECO:0000256" key="1">
    <source>
        <dbReference type="ARBA" id="ARBA00004571"/>
    </source>
</evidence>
<name>A0ABY3XBT6_9GAMM</name>
<keyword evidence="7 13" id="KW-0798">TonB box</keyword>
<evidence type="ECO:0000256" key="14">
    <source>
        <dbReference type="SAM" id="MobiDB-lite"/>
    </source>
</evidence>
<dbReference type="InterPro" id="IPR010917">
    <property type="entry name" value="TonB_rcpt_CS"/>
</dbReference>
<evidence type="ECO:0000256" key="9">
    <source>
        <dbReference type="ARBA" id="ARBA00023170"/>
    </source>
</evidence>
<feature type="signal peptide" evidence="15">
    <location>
        <begin position="1"/>
        <end position="27"/>
    </location>
</feature>
<keyword evidence="8 11" id="KW-0472">Membrane</keyword>
<keyword evidence="10 11" id="KW-0998">Cell outer membrane</keyword>
<evidence type="ECO:0000256" key="11">
    <source>
        <dbReference type="PROSITE-ProRule" id="PRU01360"/>
    </source>
</evidence>
<comment type="subcellular location">
    <subcellularLocation>
        <location evidence="1 11">Cell outer membrane</location>
        <topology evidence="1 11">Multi-pass membrane protein</topology>
    </subcellularLocation>
</comment>
<keyword evidence="5 11" id="KW-0812">Transmembrane</keyword>
<dbReference type="Proteomes" id="UP000829542">
    <property type="component" value="Chromosome"/>
</dbReference>
<dbReference type="PROSITE" id="PS01156">
    <property type="entry name" value="TONB_DEPENDENT_REC_2"/>
    <property type="match status" value="1"/>
</dbReference>
<evidence type="ECO:0000256" key="3">
    <source>
        <dbReference type="ARBA" id="ARBA00022448"/>
    </source>
</evidence>
<feature type="domain" description="TonB-dependent receptor plug" evidence="17">
    <location>
        <begin position="81"/>
        <end position="168"/>
    </location>
</feature>
<evidence type="ECO:0000256" key="13">
    <source>
        <dbReference type="RuleBase" id="RU003357"/>
    </source>
</evidence>
<comment type="similarity">
    <text evidence="2">Belongs to the TonB-dependent receptor family. Hemoglobin/haptoglobin binding protein subfamily.</text>
</comment>
<evidence type="ECO:0000256" key="5">
    <source>
        <dbReference type="ARBA" id="ARBA00022692"/>
    </source>
</evidence>
<feature type="short sequence motif" description="TonB C-terminal box" evidence="12">
    <location>
        <begin position="963"/>
        <end position="980"/>
    </location>
</feature>
<proteinExistence type="inferred from homology"/>
<evidence type="ECO:0000256" key="10">
    <source>
        <dbReference type="ARBA" id="ARBA00023237"/>
    </source>
</evidence>
<dbReference type="PANTHER" id="PTHR30069:SF29">
    <property type="entry name" value="HEMOGLOBIN AND HEMOGLOBIN-HAPTOGLOBIN-BINDING PROTEIN 1-RELATED"/>
    <property type="match status" value="1"/>
</dbReference>
<dbReference type="PROSITE" id="PS52016">
    <property type="entry name" value="TONB_DEPENDENT_REC_3"/>
    <property type="match status" value="1"/>
</dbReference>
<dbReference type="Gene3D" id="2.40.170.20">
    <property type="entry name" value="TonB-dependent receptor, beta-barrel domain"/>
    <property type="match status" value="1"/>
</dbReference>
<dbReference type="InterPro" id="IPR037066">
    <property type="entry name" value="Plug_dom_sf"/>
</dbReference>
<feature type="chain" id="PRO_5045425110" evidence="15">
    <location>
        <begin position="28"/>
        <end position="980"/>
    </location>
</feature>
<evidence type="ECO:0000256" key="12">
    <source>
        <dbReference type="PROSITE-ProRule" id="PRU10144"/>
    </source>
</evidence>
<dbReference type="Gene3D" id="2.170.130.10">
    <property type="entry name" value="TonB-dependent receptor, plug domain"/>
    <property type="match status" value="1"/>
</dbReference>
<dbReference type="InterPro" id="IPR012910">
    <property type="entry name" value="Plug_dom"/>
</dbReference>
<evidence type="ECO:0000259" key="17">
    <source>
        <dbReference type="Pfam" id="PF07715"/>
    </source>
</evidence>
<keyword evidence="3 11" id="KW-0813">Transport</keyword>
<dbReference type="InterPro" id="IPR000531">
    <property type="entry name" value="Beta-barrel_TonB"/>
</dbReference>
<evidence type="ECO:0000313" key="19">
    <source>
        <dbReference type="Proteomes" id="UP000829542"/>
    </source>
</evidence>
<keyword evidence="6 15" id="KW-0732">Signal</keyword>